<dbReference type="Pfam" id="PF08332">
    <property type="entry name" value="CaMKII_AD"/>
    <property type="match status" value="1"/>
</dbReference>
<dbReference type="FunFam" id="3.30.200.20:FF:000002">
    <property type="entry name" value="Calcium/calmodulin-dependent protein kinase type II subunit delta isoform 2"/>
    <property type="match status" value="1"/>
</dbReference>
<evidence type="ECO:0000256" key="14">
    <source>
        <dbReference type="PROSITE-ProRule" id="PRU10141"/>
    </source>
</evidence>
<dbReference type="GO" id="GO:0043226">
    <property type="term" value="C:organelle"/>
    <property type="evidence" value="ECO:0007669"/>
    <property type="project" value="UniProtKB-ARBA"/>
</dbReference>
<dbReference type="GO" id="GO:0005524">
    <property type="term" value="F:ATP binding"/>
    <property type="evidence" value="ECO:0007669"/>
    <property type="project" value="UniProtKB-UniRule"/>
</dbReference>
<evidence type="ECO:0000256" key="11">
    <source>
        <dbReference type="ARBA" id="ARBA00047430"/>
    </source>
</evidence>
<dbReference type="RefSeq" id="XP_053542712.1">
    <property type="nucleotide sequence ID" value="XM_053686737.1"/>
</dbReference>
<dbReference type="Proteomes" id="UP000221080">
    <property type="component" value="Chromosome 16"/>
</dbReference>
<dbReference type="SUPFAM" id="SSF56112">
    <property type="entry name" value="Protein kinase-like (PK-like)"/>
    <property type="match status" value="1"/>
</dbReference>
<evidence type="ECO:0000256" key="10">
    <source>
        <dbReference type="ARBA" id="ARBA00047307"/>
    </source>
</evidence>
<dbReference type="CDD" id="cd14086">
    <property type="entry name" value="STKc_CaMKII"/>
    <property type="match status" value="1"/>
</dbReference>
<evidence type="ECO:0000256" key="6">
    <source>
        <dbReference type="ARBA" id="ARBA00022741"/>
    </source>
</evidence>
<evidence type="ECO:0000256" key="2">
    <source>
        <dbReference type="ARBA" id="ARBA00012434"/>
    </source>
</evidence>
<dbReference type="PROSITE" id="PS00108">
    <property type="entry name" value="PROTEIN_KINASE_ST"/>
    <property type="match status" value="1"/>
</dbReference>
<dbReference type="PROSITE" id="PS50011">
    <property type="entry name" value="PROTEIN_KINASE_DOM"/>
    <property type="match status" value="1"/>
</dbReference>
<evidence type="ECO:0000259" key="15">
    <source>
        <dbReference type="PROSITE" id="PS50011"/>
    </source>
</evidence>
<dbReference type="AlphaFoldDB" id="A0A9F7RTG6"/>
<dbReference type="Pfam" id="PF00069">
    <property type="entry name" value="Pkinase"/>
    <property type="match status" value="1"/>
</dbReference>
<dbReference type="Gene3D" id="1.10.510.10">
    <property type="entry name" value="Transferase(Phosphotransferase) domain 1"/>
    <property type="match status" value="1"/>
</dbReference>
<reference evidence="17" key="2">
    <citation type="submission" date="2025-08" db="UniProtKB">
        <authorList>
            <consortium name="RefSeq"/>
        </authorList>
    </citation>
    <scope>IDENTIFICATION</scope>
    <source>
        <tissue evidence="17">Blood</tissue>
    </source>
</reference>
<comment type="catalytic activity">
    <reaction evidence="11">
        <text>L-seryl-[protein] + ATP = O-phospho-L-seryl-[protein] + ADP + H(+)</text>
        <dbReference type="Rhea" id="RHEA:17989"/>
        <dbReference type="Rhea" id="RHEA-COMP:9863"/>
        <dbReference type="Rhea" id="RHEA-COMP:11604"/>
        <dbReference type="ChEBI" id="CHEBI:15378"/>
        <dbReference type="ChEBI" id="CHEBI:29999"/>
        <dbReference type="ChEBI" id="CHEBI:30616"/>
        <dbReference type="ChEBI" id="CHEBI:83421"/>
        <dbReference type="ChEBI" id="CHEBI:456216"/>
        <dbReference type="EC" id="2.7.11.17"/>
    </reaction>
</comment>
<evidence type="ECO:0000256" key="12">
    <source>
        <dbReference type="ARBA" id="ARBA00056581"/>
    </source>
</evidence>
<dbReference type="CTD" id="798222"/>
<dbReference type="SUPFAM" id="SSF54427">
    <property type="entry name" value="NTF2-like"/>
    <property type="match status" value="1"/>
</dbReference>
<dbReference type="InterPro" id="IPR013543">
    <property type="entry name" value="Ca/CaM-dep_prot_kinase-assoc"/>
</dbReference>
<dbReference type="SMART" id="SM00220">
    <property type="entry name" value="S_TKc"/>
    <property type="match status" value="1"/>
</dbReference>
<keyword evidence="4" id="KW-0597">Phosphoprotein</keyword>
<dbReference type="InterPro" id="IPR032710">
    <property type="entry name" value="NTF2-like_dom_sf"/>
</dbReference>
<dbReference type="GO" id="GO:0005516">
    <property type="term" value="F:calmodulin binding"/>
    <property type="evidence" value="ECO:0007669"/>
    <property type="project" value="UniProtKB-KW"/>
</dbReference>
<gene>
    <name evidence="17" type="primary">LOC108277079</name>
</gene>
<dbReference type="EC" id="2.7.11.17" evidence="2"/>
<comment type="catalytic activity">
    <reaction evidence="10">
        <text>L-threonyl-[protein] + ATP = O-phospho-L-threonyl-[protein] + ADP + H(+)</text>
        <dbReference type="Rhea" id="RHEA:46608"/>
        <dbReference type="Rhea" id="RHEA-COMP:11060"/>
        <dbReference type="Rhea" id="RHEA-COMP:11605"/>
        <dbReference type="ChEBI" id="CHEBI:15378"/>
        <dbReference type="ChEBI" id="CHEBI:30013"/>
        <dbReference type="ChEBI" id="CHEBI:30616"/>
        <dbReference type="ChEBI" id="CHEBI:61977"/>
        <dbReference type="ChEBI" id="CHEBI:456216"/>
        <dbReference type="EC" id="2.7.11.17"/>
    </reaction>
</comment>
<dbReference type="Gene3D" id="3.10.450.50">
    <property type="match status" value="1"/>
</dbReference>
<comment type="similarity">
    <text evidence="1">Belongs to the protein kinase superfamily. CAMK Ser/Thr protein kinase family. CaMK subfamily.</text>
</comment>
<name>A0A9F7RTG6_ICTPU</name>
<dbReference type="InterPro" id="IPR011009">
    <property type="entry name" value="Kinase-like_dom_sf"/>
</dbReference>
<keyword evidence="16" id="KW-1185">Reference proteome</keyword>
<dbReference type="InterPro" id="IPR000719">
    <property type="entry name" value="Prot_kinase_dom"/>
</dbReference>
<evidence type="ECO:0000256" key="3">
    <source>
        <dbReference type="ARBA" id="ARBA00022527"/>
    </source>
</evidence>
<feature type="domain" description="Protein kinase" evidence="15">
    <location>
        <begin position="13"/>
        <end position="271"/>
    </location>
</feature>
<evidence type="ECO:0000256" key="4">
    <source>
        <dbReference type="ARBA" id="ARBA00022553"/>
    </source>
</evidence>
<comment type="subunit">
    <text evidence="13">CAMK2 is composed of four different chains: alpha, beta, gamma, and delta. The different isoforms assemble into homo- or heteromultimeric holoenzymes composed of 8 to 12 subunits.</text>
</comment>
<organism evidence="16 17">
    <name type="scientific">Ictalurus punctatus</name>
    <name type="common">Channel catfish</name>
    <name type="synonym">Silurus punctatus</name>
    <dbReference type="NCBI Taxonomy" id="7998"/>
    <lineage>
        <taxon>Eukaryota</taxon>
        <taxon>Metazoa</taxon>
        <taxon>Chordata</taxon>
        <taxon>Craniata</taxon>
        <taxon>Vertebrata</taxon>
        <taxon>Euteleostomi</taxon>
        <taxon>Actinopterygii</taxon>
        <taxon>Neopterygii</taxon>
        <taxon>Teleostei</taxon>
        <taxon>Ostariophysi</taxon>
        <taxon>Siluriformes</taxon>
        <taxon>Ictaluridae</taxon>
        <taxon>Ictalurus</taxon>
    </lineage>
</organism>
<evidence type="ECO:0000313" key="17">
    <source>
        <dbReference type="RefSeq" id="XP_053542712.1"/>
    </source>
</evidence>
<keyword evidence="8 14" id="KW-0067">ATP-binding</keyword>
<accession>A0A9F7RTG6</accession>
<dbReference type="InterPro" id="IPR008271">
    <property type="entry name" value="Ser/Thr_kinase_AS"/>
</dbReference>
<sequence length="506" mass="56776">MATTTCTRFTDEYQLYEELGKGAFSVVRRCVKLCTGQEYAAKIINTKKLSARDHQKLEREARICRLLKHPNIVRLHDSISEEGFHYLLFDLVTGGELFEDIVAREYYSEADASHCIHQILDSVNHIHQHDIVHRDLKPENLLLASKCKNAAVKLADFGLAIEVQGEQQAWFGFAGTPGYLSPEVLRKEAYGKPVDIWACGVILYILLVGYPPFWDEDQHKLYQQIKAGAYDFPSPEWDTVTPEAKNLINQMLTINPAKRITAQEALKHPWVCQRSTVASMMHRQETVECLKKFNARRKLKGAILTTMLVSRNFSVGRQTTAPATVSAVAAAAAAGTAAGLVEQAAKSLLNKKADVKESSDSSNTTIEDEDVKARKQEIIKITEQLIEAVNNGDFEAYAKICDPGLTSFEPEALGNLVEGMDFHRFYFENLLSKNSKPIHTTILNPHVHLIGEDAACIAYIRLTQYVDGQGRPRSSQSEETRVWHRRDSKWQNVHFHCSGAPAAPLQ</sequence>
<feature type="binding site" evidence="14">
    <location>
        <position position="42"/>
    </location>
    <ligand>
        <name>ATP</name>
        <dbReference type="ChEBI" id="CHEBI:30616"/>
    </ligand>
</feature>
<proteinExistence type="inferred from homology"/>
<protein>
    <recommendedName>
        <fullName evidence="2">calcium/calmodulin-dependent protein kinase</fullName>
        <ecNumber evidence="2">2.7.11.17</ecNumber>
    </recommendedName>
</protein>
<evidence type="ECO:0000256" key="13">
    <source>
        <dbReference type="ARBA" id="ARBA00064333"/>
    </source>
</evidence>
<dbReference type="PANTHER" id="PTHR24347">
    <property type="entry name" value="SERINE/THREONINE-PROTEIN KINASE"/>
    <property type="match status" value="1"/>
</dbReference>
<dbReference type="GeneID" id="108277079"/>
<evidence type="ECO:0000313" key="16">
    <source>
        <dbReference type="Proteomes" id="UP000221080"/>
    </source>
</evidence>
<keyword evidence="7 17" id="KW-0418">Kinase</keyword>
<keyword evidence="5" id="KW-0808">Transferase</keyword>
<dbReference type="PROSITE" id="PS00107">
    <property type="entry name" value="PROTEIN_KINASE_ATP"/>
    <property type="match status" value="1"/>
</dbReference>
<dbReference type="FunFam" id="3.10.450.50:FF:000001">
    <property type="entry name" value="calcium/calmodulin-dependent protein kinase type II subunit gamma isoform X1"/>
    <property type="match status" value="1"/>
</dbReference>
<keyword evidence="9" id="KW-0112">Calmodulin-binding</keyword>
<evidence type="ECO:0000256" key="1">
    <source>
        <dbReference type="ARBA" id="ARBA00005354"/>
    </source>
</evidence>
<reference evidence="16" key="1">
    <citation type="journal article" date="2016" name="Nat. Commun.">
        <title>The channel catfish genome sequence provides insights into the evolution of scale formation in teleosts.</title>
        <authorList>
            <person name="Liu Z."/>
            <person name="Liu S."/>
            <person name="Yao J."/>
            <person name="Bao L."/>
            <person name="Zhang J."/>
            <person name="Li Y."/>
            <person name="Jiang C."/>
            <person name="Sun L."/>
            <person name="Wang R."/>
            <person name="Zhang Y."/>
            <person name="Zhou T."/>
            <person name="Zeng Q."/>
            <person name="Fu Q."/>
            <person name="Gao S."/>
            <person name="Li N."/>
            <person name="Koren S."/>
            <person name="Jiang Y."/>
            <person name="Zimin A."/>
            <person name="Xu P."/>
            <person name="Phillippy A.M."/>
            <person name="Geng X."/>
            <person name="Song L."/>
            <person name="Sun F."/>
            <person name="Li C."/>
            <person name="Wang X."/>
            <person name="Chen A."/>
            <person name="Jin Y."/>
            <person name="Yuan Z."/>
            <person name="Yang Y."/>
            <person name="Tan S."/>
            <person name="Peatman E."/>
            <person name="Lu J."/>
            <person name="Qin Z."/>
            <person name="Dunham R."/>
            <person name="Li Z."/>
            <person name="Sonstegard T."/>
            <person name="Feng J."/>
            <person name="Danzmann R.G."/>
            <person name="Schroeder S."/>
            <person name="Scheffler B."/>
            <person name="Duke M.V."/>
            <person name="Ballard L."/>
            <person name="Kucuktas H."/>
            <person name="Kaltenboeck L."/>
            <person name="Liu H."/>
            <person name="Armbruster J."/>
            <person name="Xie Y."/>
            <person name="Kirby M.L."/>
            <person name="Tian Y."/>
            <person name="Flanagan M.E."/>
            <person name="Mu W."/>
            <person name="Waldbieser G.C."/>
        </authorList>
    </citation>
    <scope>NUCLEOTIDE SEQUENCE [LARGE SCALE GENOMIC DNA]</scope>
    <source>
        <strain evidence="16">SDA103</strain>
    </source>
</reference>
<evidence type="ECO:0000256" key="7">
    <source>
        <dbReference type="ARBA" id="ARBA00022777"/>
    </source>
</evidence>
<evidence type="ECO:0000256" key="8">
    <source>
        <dbReference type="ARBA" id="ARBA00022840"/>
    </source>
</evidence>
<keyword evidence="6 14" id="KW-0547">Nucleotide-binding</keyword>
<evidence type="ECO:0000256" key="9">
    <source>
        <dbReference type="ARBA" id="ARBA00022860"/>
    </source>
</evidence>
<dbReference type="Gene3D" id="3.30.200.20">
    <property type="entry name" value="Phosphorylase Kinase, domain 1"/>
    <property type="match status" value="1"/>
</dbReference>
<dbReference type="InterPro" id="IPR017441">
    <property type="entry name" value="Protein_kinase_ATP_BS"/>
</dbReference>
<dbReference type="Gene3D" id="6.10.140.620">
    <property type="match status" value="1"/>
</dbReference>
<dbReference type="GO" id="GO:0004683">
    <property type="term" value="F:calcium/calmodulin-dependent protein kinase activity"/>
    <property type="evidence" value="ECO:0007669"/>
    <property type="project" value="UniProtKB-EC"/>
</dbReference>
<dbReference type="FunFam" id="1.10.510.10:FF:000001">
    <property type="entry name" value="Calcium/calmodulin-dependent protein kinase type II subunit delta"/>
    <property type="match status" value="1"/>
</dbReference>
<keyword evidence="3" id="KW-0723">Serine/threonine-protein kinase</keyword>
<comment type="function">
    <text evidence="12">CaM-kinase II (CAMK2) is a prominent kinase in the central nervous system.</text>
</comment>
<evidence type="ECO:0000256" key="5">
    <source>
        <dbReference type="ARBA" id="ARBA00022679"/>
    </source>
</evidence>